<dbReference type="EMBL" id="CAUYUJ010015968">
    <property type="protein sequence ID" value="CAK0860338.1"/>
    <property type="molecule type" value="Genomic_DNA"/>
</dbReference>
<dbReference type="Proteomes" id="UP001189429">
    <property type="component" value="Unassembled WGS sequence"/>
</dbReference>
<protein>
    <submittedName>
        <fullName evidence="1">Uncharacterized protein</fullName>
    </submittedName>
</protein>
<evidence type="ECO:0000313" key="1">
    <source>
        <dbReference type="EMBL" id="CAK0860338.1"/>
    </source>
</evidence>
<evidence type="ECO:0000313" key="2">
    <source>
        <dbReference type="Proteomes" id="UP001189429"/>
    </source>
</evidence>
<sequence length="129" mass="14034">MPKQVADLRDAANASAGASYDLVLVSGQLYAGAGTAEQLPRRLLGLCAPGCRAMLTYWGHSGLPVRLWPLGFPLGDRFLEDMRQLGFLLTDFSLCSRRGHVHPLSGYACVEFELLPPALRPEPPPWDGT</sequence>
<organism evidence="1 2">
    <name type="scientific">Prorocentrum cordatum</name>
    <dbReference type="NCBI Taxonomy" id="2364126"/>
    <lineage>
        <taxon>Eukaryota</taxon>
        <taxon>Sar</taxon>
        <taxon>Alveolata</taxon>
        <taxon>Dinophyceae</taxon>
        <taxon>Prorocentrales</taxon>
        <taxon>Prorocentraceae</taxon>
        <taxon>Prorocentrum</taxon>
    </lineage>
</organism>
<gene>
    <name evidence="1" type="ORF">PCOR1329_LOCUS49338</name>
</gene>
<accession>A0ABN9UKH5</accession>
<comment type="caution">
    <text evidence="1">The sequence shown here is derived from an EMBL/GenBank/DDBJ whole genome shotgun (WGS) entry which is preliminary data.</text>
</comment>
<name>A0ABN9UKH5_9DINO</name>
<keyword evidence="2" id="KW-1185">Reference proteome</keyword>
<reference evidence="1" key="1">
    <citation type="submission" date="2023-10" db="EMBL/GenBank/DDBJ databases">
        <authorList>
            <person name="Chen Y."/>
            <person name="Shah S."/>
            <person name="Dougan E. K."/>
            <person name="Thang M."/>
            <person name="Chan C."/>
        </authorList>
    </citation>
    <scope>NUCLEOTIDE SEQUENCE [LARGE SCALE GENOMIC DNA]</scope>
</reference>
<proteinExistence type="predicted"/>